<feature type="active site" description="Proton donor" evidence="6">
    <location>
        <position position="63"/>
    </location>
</feature>
<feature type="binding site" evidence="6 7">
    <location>
        <position position="34"/>
    </location>
    <ligand>
        <name>substrate</name>
    </ligand>
</feature>
<dbReference type="Proteomes" id="UP000548476">
    <property type="component" value="Unassembled WGS sequence"/>
</dbReference>
<evidence type="ECO:0000256" key="2">
    <source>
        <dbReference type="ARBA" id="ARBA00004861"/>
    </source>
</evidence>
<dbReference type="InterPro" id="IPR047596">
    <property type="entry name" value="OMPdecase_bac"/>
</dbReference>
<evidence type="ECO:0000313" key="9">
    <source>
        <dbReference type="EMBL" id="MBB6033948.1"/>
    </source>
</evidence>
<dbReference type="UniPathway" id="UPA00070">
    <property type="reaction ID" value="UER00120"/>
</dbReference>
<accession>A0A841FJD4</accession>
<dbReference type="RefSeq" id="WP_184786794.1">
    <property type="nucleotide sequence ID" value="NZ_BONT01000013.1"/>
</dbReference>
<comment type="similarity">
    <text evidence="6">Belongs to the OMP decarboxylase family. Type 1 subfamily.</text>
</comment>
<gene>
    <name evidence="6" type="primary">pyrF</name>
    <name evidence="9" type="ORF">HNR73_001798</name>
</gene>
<dbReference type="EMBL" id="JACHGT010000003">
    <property type="protein sequence ID" value="MBB6033948.1"/>
    <property type="molecule type" value="Genomic_DNA"/>
</dbReference>
<keyword evidence="4 6" id="KW-0665">Pyrimidine biosynthesis</keyword>
<keyword evidence="5 6" id="KW-0456">Lyase</keyword>
<dbReference type="NCBIfam" id="TIGR01740">
    <property type="entry name" value="pyrF"/>
    <property type="match status" value="1"/>
</dbReference>
<feature type="binding site" evidence="6 7">
    <location>
        <position position="12"/>
    </location>
    <ligand>
        <name>substrate</name>
    </ligand>
</feature>
<dbReference type="InterPro" id="IPR011060">
    <property type="entry name" value="RibuloseP-bd_barrel"/>
</dbReference>
<dbReference type="Pfam" id="PF00215">
    <property type="entry name" value="OMPdecase"/>
    <property type="match status" value="1"/>
</dbReference>
<dbReference type="SUPFAM" id="SSF51366">
    <property type="entry name" value="Ribulose-phoshate binding barrel"/>
    <property type="match status" value="1"/>
</dbReference>
<evidence type="ECO:0000256" key="4">
    <source>
        <dbReference type="ARBA" id="ARBA00022975"/>
    </source>
</evidence>
<dbReference type="PANTHER" id="PTHR32119:SF2">
    <property type="entry name" value="OROTIDINE 5'-PHOSPHATE DECARBOXYLASE"/>
    <property type="match status" value="1"/>
</dbReference>
<dbReference type="AlphaFoldDB" id="A0A841FJD4"/>
<dbReference type="InterPro" id="IPR014732">
    <property type="entry name" value="OMPdecase"/>
</dbReference>
<evidence type="ECO:0000256" key="5">
    <source>
        <dbReference type="ARBA" id="ARBA00023239"/>
    </source>
</evidence>
<dbReference type="InterPro" id="IPR013785">
    <property type="entry name" value="Aldolase_TIM"/>
</dbReference>
<keyword evidence="10" id="KW-1185">Reference proteome</keyword>
<evidence type="ECO:0000256" key="7">
    <source>
        <dbReference type="PIRSR" id="PIRSR614732-2"/>
    </source>
</evidence>
<dbReference type="GO" id="GO:0044205">
    <property type="term" value="P:'de novo' UMP biosynthetic process"/>
    <property type="evidence" value="ECO:0007669"/>
    <property type="project" value="UniProtKB-UniRule"/>
</dbReference>
<dbReference type="EC" id="4.1.1.23" evidence="6"/>
<reference evidence="9 10" key="1">
    <citation type="submission" date="2020-08" db="EMBL/GenBank/DDBJ databases">
        <title>Genomic Encyclopedia of Type Strains, Phase IV (KMG-IV): sequencing the most valuable type-strain genomes for metagenomic binning, comparative biology and taxonomic classification.</title>
        <authorList>
            <person name="Goeker M."/>
        </authorList>
    </citation>
    <scope>NUCLEOTIDE SEQUENCE [LARGE SCALE GENOMIC DNA]</scope>
    <source>
        <strain evidence="9 10">YIM 65646</strain>
    </source>
</reference>
<evidence type="ECO:0000256" key="3">
    <source>
        <dbReference type="ARBA" id="ARBA00022793"/>
    </source>
</evidence>
<proteinExistence type="inferred from homology"/>
<comment type="caution">
    <text evidence="9">The sequence shown here is derived from an EMBL/GenBank/DDBJ whole genome shotgun (WGS) entry which is preliminary data.</text>
</comment>
<comment type="catalytic activity">
    <reaction evidence="6">
        <text>orotidine 5'-phosphate + H(+) = UMP + CO2</text>
        <dbReference type="Rhea" id="RHEA:11596"/>
        <dbReference type="ChEBI" id="CHEBI:15378"/>
        <dbReference type="ChEBI" id="CHEBI:16526"/>
        <dbReference type="ChEBI" id="CHEBI:57538"/>
        <dbReference type="ChEBI" id="CHEBI:57865"/>
        <dbReference type="EC" id="4.1.1.23"/>
    </reaction>
</comment>
<comment type="pathway">
    <text evidence="2 6">Pyrimidine metabolism; UMP biosynthesis via de novo pathway; UMP from orotate: step 2/2.</text>
</comment>
<organism evidence="9 10">
    <name type="scientific">Phytomonospora endophytica</name>
    <dbReference type="NCBI Taxonomy" id="714109"/>
    <lineage>
        <taxon>Bacteria</taxon>
        <taxon>Bacillati</taxon>
        <taxon>Actinomycetota</taxon>
        <taxon>Actinomycetes</taxon>
        <taxon>Micromonosporales</taxon>
        <taxon>Micromonosporaceae</taxon>
        <taxon>Phytomonospora</taxon>
    </lineage>
</organism>
<dbReference type="InterPro" id="IPR001754">
    <property type="entry name" value="OMPdeCOase_dom"/>
</dbReference>
<name>A0A841FJD4_9ACTN</name>
<dbReference type="CDD" id="cd04725">
    <property type="entry name" value="OMP_decarboxylase_like"/>
    <property type="match status" value="1"/>
</dbReference>
<dbReference type="NCBIfam" id="NF001273">
    <property type="entry name" value="PRK00230.1"/>
    <property type="match status" value="1"/>
</dbReference>
<feature type="domain" description="Orotidine 5'-phosphate decarboxylase" evidence="8">
    <location>
        <begin position="6"/>
        <end position="224"/>
    </location>
</feature>
<feature type="binding site" evidence="6 7">
    <location>
        <position position="119"/>
    </location>
    <ligand>
        <name>substrate</name>
    </ligand>
</feature>
<comment type="caution">
    <text evidence="6">Lacks conserved residue(s) required for the propagation of feature annotation.</text>
</comment>
<dbReference type="PANTHER" id="PTHR32119">
    <property type="entry name" value="OROTIDINE 5'-PHOSPHATE DECARBOXYLASE"/>
    <property type="match status" value="1"/>
</dbReference>
<evidence type="ECO:0000256" key="1">
    <source>
        <dbReference type="ARBA" id="ARBA00002356"/>
    </source>
</evidence>
<comment type="subunit">
    <text evidence="6">Homodimer.</text>
</comment>
<dbReference type="SMART" id="SM00934">
    <property type="entry name" value="OMPdecase"/>
    <property type="match status" value="1"/>
</dbReference>
<evidence type="ECO:0000259" key="8">
    <source>
        <dbReference type="SMART" id="SM00934"/>
    </source>
</evidence>
<dbReference type="GO" id="GO:0006207">
    <property type="term" value="P:'de novo' pyrimidine nucleobase biosynthetic process"/>
    <property type="evidence" value="ECO:0007669"/>
    <property type="project" value="InterPro"/>
</dbReference>
<sequence length="229" mass="22928">MNTRDPIIVALDFDDERAAEALVDRLGEHAVHYKIGLELLTAAGPGLARRLAADGNGVFMDLKLFEIPNSVAGAVRACGRLGASMVTVHASGGPGILTAAVEAARDFPGLQVIALTVVTSMTDADLASVGVASGVGEQVERLAALARDCGCDGVVASPGEAGELRALLGPEAVIVTPGVSVSGASGEHARTGGPGATVRAGATHIVLGRGVTRAADPVAVLAEVRAELS</sequence>
<evidence type="ECO:0000313" key="10">
    <source>
        <dbReference type="Proteomes" id="UP000548476"/>
    </source>
</evidence>
<keyword evidence="3 6" id="KW-0210">Decarboxylase</keyword>
<evidence type="ECO:0000256" key="6">
    <source>
        <dbReference type="HAMAP-Rule" id="MF_01200"/>
    </source>
</evidence>
<protein>
    <recommendedName>
        <fullName evidence="6">Orotidine 5'-phosphate decarboxylase</fullName>
        <ecNumber evidence="6">4.1.1.23</ecNumber>
    </recommendedName>
    <alternativeName>
        <fullName evidence="6">OMP decarboxylase</fullName>
        <shortName evidence="6">OMPDCase</shortName>
        <shortName evidence="6">OMPdecase</shortName>
    </alternativeName>
</protein>
<dbReference type="GO" id="GO:0005829">
    <property type="term" value="C:cytosol"/>
    <property type="evidence" value="ECO:0007669"/>
    <property type="project" value="TreeGrafter"/>
</dbReference>
<dbReference type="Gene3D" id="3.20.20.70">
    <property type="entry name" value="Aldolase class I"/>
    <property type="match status" value="1"/>
</dbReference>
<feature type="binding site" evidence="6 7">
    <location>
        <position position="208"/>
    </location>
    <ligand>
        <name>substrate</name>
    </ligand>
</feature>
<dbReference type="HAMAP" id="MF_01200_B">
    <property type="entry name" value="OMPdecase_type1_B"/>
    <property type="match status" value="1"/>
</dbReference>
<feature type="binding site" evidence="6 7">
    <location>
        <position position="209"/>
    </location>
    <ligand>
        <name>substrate</name>
    </ligand>
</feature>
<comment type="function">
    <text evidence="1 6">Catalyzes the decarboxylation of orotidine 5'-monophosphate (OMP) to uridine 5'-monophosphate (UMP).</text>
</comment>
<dbReference type="GO" id="GO:0004590">
    <property type="term" value="F:orotidine-5'-phosphate decarboxylase activity"/>
    <property type="evidence" value="ECO:0007669"/>
    <property type="project" value="UniProtKB-UniRule"/>
</dbReference>